<feature type="region of interest" description="Disordered" evidence="1">
    <location>
        <begin position="212"/>
        <end position="235"/>
    </location>
</feature>
<feature type="transmembrane region" description="Helical" evidence="2">
    <location>
        <begin position="122"/>
        <end position="140"/>
    </location>
</feature>
<comment type="caution">
    <text evidence="3">The sequence shown here is derived from an EMBL/GenBank/DDBJ whole genome shotgun (WGS) entry which is preliminary data.</text>
</comment>
<proteinExistence type="predicted"/>
<evidence type="ECO:0000256" key="1">
    <source>
        <dbReference type="SAM" id="MobiDB-lite"/>
    </source>
</evidence>
<evidence type="ECO:0000256" key="2">
    <source>
        <dbReference type="SAM" id="Phobius"/>
    </source>
</evidence>
<dbReference type="AlphaFoldDB" id="A0A7W8H936"/>
<dbReference type="Proteomes" id="UP000543642">
    <property type="component" value="Unassembled WGS sequence"/>
</dbReference>
<reference evidence="3 4" key="1">
    <citation type="submission" date="2020-08" db="EMBL/GenBank/DDBJ databases">
        <title>Genomic Encyclopedia of Type Strains, Phase IV (KMG-IV): sequencing the most valuable type-strain genomes for metagenomic binning, comparative biology and taxonomic classification.</title>
        <authorList>
            <person name="Goeker M."/>
        </authorList>
    </citation>
    <scope>NUCLEOTIDE SEQUENCE [LARGE SCALE GENOMIC DNA]</scope>
    <source>
        <strain evidence="3 4">DSM 106146</strain>
    </source>
</reference>
<keyword evidence="4" id="KW-1185">Reference proteome</keyword>
<feature type="transmembrane region" description="Helical" evidence="2">
    <location>
        <begin position="98"/>
        <end position="116"/>
    </location>
</feature>
<keyword evidence="2" id="KW-0812">Transmembrane</keyword>
<evidence type="ECO:0000313" key="4">
    <source>
        <dbReference type="Proteomes" id="UP000543642"/>
    </source>
</evidence>
<dbReference type="RefSeq" id="WP_183771107.1">
    <property type="nucleotide sequence ID" value="NZ_JACHFW010000001.1"/>
</dbReference>
<evidence type="ECO:0000313" key="3">
    <source>
        <dbReference type="EMBL" id="MBB5263412.1"/>
    </source>
</evidence>
<accession>A0A7W8H936</accession>
<protein>
    <submittedName>
        <fullName evidence="3">Uncharacterized protein</fullName>
    </submittedName>
</protein>
<name>A0A7W8H936_9FIRM</name>
<feature type="transmembrane region" description="Helical" evidence="2">
    <location>
        <begin position="6"/>
        <end position="29"/>
    </location>
</feature>
<keyword evidence="2" id="KW-0472">Membrane</keyword>
<feature type="compositionally biased region" description="Basic and acidic residues" evidence="1">
    <location>
        <begin position="212"/>
        <end position="221"/>
    </location>
</feature>
<gene>
    <name evidence="3" type="ORF">HNP82_000506</name>
</gene>
<organism evidence="3 4">
    <name type="scientific">Catenibacillus scindens</name>
    <dbReference type="NCBI Taxonomy" id="673271"/>
    <lineage>
        <taxon>Bacteria</taxon>
        <taxon>Bacillati</taxon>
        <taxon>Bacillota</taxon>
        <taxon>Clostridia</taxon>
        <taxon>Lachnospirales</taxon>
        <taxon>Lachnospiraceae</taxon>
        <taxon>Catenibacillus</taxon>
    </lineage>
</organism>
<sequence length="255" mass="28940">MRDWIVGQGVILYILTGCLIVGLLSAFMANHGYKKLIRESEIMGNTQNRLLKYIKLKFGSYYKLNMRPQDTRALTRHYMYKCKTGFLSVTTWIQLSKLAAGAIGIVALGYMLFLIWENAAVSRIATILCCAIIGVGLVYIQHRVYDFSEKRDMLEWYLLDYLENFLKNKIESGTRLQTDASSDKGNVQRTEDRQLFNEDGKLRMDLAEERGTARAEKKNLRADGSSEAAASRIRGDAPEDEIDAGIVADILKEFL</sequence>
<dbReference type="PROSITE" id="PS51257">
    <property type="entry name" value="PROKAR_LIPOPROTEIN"/>
    <property type="match status" value="1"/>
</dbReference>
<keyword evidence="2" id="KW-1133">Transmembrane helix</keyword>
<dbReference type="EMBL" id="JACHFW010000001">
    <property type="protein sequence ID" value="MBB5263412.1"/>
    <property type="molecule type" value="Genomic_DNA"/>
</dbReference>